<evidence type="ECO:0000313" key="2">
    <source>
        <dbReference type="Proteomes" id="UP000596661"/>
    </source>
</evidence>
<reference evidence="1" key="2">
    <citation type="submission" date="2021-03" db="UniProtKB">
        <authorList>
            <consortium name="EnsemblPlants"/>
        </authorList>
    </citation>
    <scope>IDENTIFICATION</scope>
</reference>
<dbReference type="EMBL" id="UZAU01000732">
    <property type="status" value="NOT_ANNOTATED_CDS"/>
    <property type="molecule type" value="Genomic_DNA"/>
</dbReference>
<dbReference type="AlphaFoldDB" id="A0A803QH66"/>
<dbReference type="Gramene" id="evm.model.09.729">
    <property type="protein sequence ID" value="cds.evm.model.09.729"/>
    <property type="gene ID" value="evm.TU.09.729"/>
</dbReference>
<name>A0A803QH66_CANSA</name>
<dbReference type="EnsemblPlants" id="evm.model.09.729">
    <property type="protein sequence ID" value="cds.evm.model.09.729"/>
    <property type="gene ID" value="evm.TU.09.729"/>
</dbReference>
<proteinExistence type="predicted"/>
<accession>A0A803QH66</accession>
<keyword evidence="2" id="KW-1185">Reference proteome</keyword>
<protein>
    <submittedName>
        <fullName evidence="1">Uncharacterized protein</fullName>
    </submittedName>
</protein>
<sequence length="197" mass="22235">MLRVTVCFRNIGTMPAVSIMESKSPRVLCCANPFCSVLMFGKYIRGPPQRHDPLLRPGQPRSYHPFAIPKISSVGFTFPRKTIPSNTLDMQKEKKVNKALKGRLEAERLQVRRRDTVPSAVQKAKILDSMHTLPLARHIVEVEAFKKFLTFKVALLALRTAKEADMLVTELEKVKVDNRDLRNANNTLLAELTGAKL</sequence>
<evidence type="ECO:0000313" key="1">
    <source>
        <dbReference type="EnsemblPlants" id="cds.evm.model.09.729"/>
    </source>
</evidence>
<reference evidence="1" key="1">
    <citation type="submission" date="2018-11" db="EMBL/GenBank/DDBJ databases">
        <authorList>
            <person name="Grassa J C."/>
        </authorList>
    </citation>
    <scope>NUCLEOTIDE SEQUENCE [LARGE SCALE GENOMIC DNA]</scope>
</reference>
<dbReference type="Proteomes" id="UP000596661">
    <property type="component" value="Chromosome 9"/>
</dbReference>
<organism evidence="1 2">
    <name type="scientific">Cannabis sativa</name>
    <name type="common">Hemp</name>
    <name type="synonym">Marijuana</name>
    <dbReference type="NCBI Taxonomy" id="3483"/>
    <lineage>
        <taxon>Eukaryota</taxon>
        <taxon>Viridiplantae</taxon>
        <taxon>Streptophyta</taxon>
        <taxon>Embryophyta</taxon>
        <taxon>Tracheophyta</taxon>
        <taxon>Spermatophyta</taxon>
        <taxon>Magnoliopsida</taxon>
        <taxon>eudicotyledons</taxon>
        <taxon>Gunneridae</taxon>
        <taxon>Pentapetalae</taxon>
        <taxon>rosids</taxon>
        <taxon>fabids</taxon>
        <taxon>Rosales</taxon>
        <taxon>Cannabaceae</taxon>
        <taxon>Cannabis</taxon>
    </lineage>
</organism>